<dbReference type="RefSeq" id="WP_090695904.1">
    <property type="nucleotide sequence ID" value="NZ_CADERL010000010.1"/>
</dbReference>
<feature type="transmembrane region" description="Helical" evidence="1">
    <location>
        <begin position="12"/>
        <end position="34"/>
    </location>
</feature>
<dbReference type="Proteomes" id="UP000199706">
    <property type="component" value="Unassembled WGS sequence"/>
</dbReference>
<dbReference type="EMBL" id="FNCJ01000036">
    <property type="protein sequence ID" value="SDI81684.1"/>
    <property type="molecule type" value="Genomic_DNA"/>
</dbReference>
<feature type="domain" description="Inner membrane protein YqiJ OB-fold" evidence="2">
    <location>
        <begin position="147"/>
        <end position="210"/>
    </location>
</feature>
<reference evidence="4 5" key="1">
    <citation type="submission" date="2016-10" db="EMBL/GenBank/DDBJ databases">
        <authorList>
            <person name="de Groot N.N."/>
        </authorList>
    </citation>
    <scope>NUCLEOTIDE SEQUENCE [LARGE SCALE GENOMIC DNA]</scope>
    <source>
        <strain evidence="4 5">LMG 2247</strain>
    </source>
</reference>
<protein>
    <recommendedName>
        <fullName evidence="6">Membrane protein YqiJ</fullName>
    </recommendedName>
</protein>
<organism evidence="4 5">
    <name type="scientific">Paraburkholderia phenazinium</name>
    <dbReference type="NCBI Taxonomy" id="60549"/>
    <lineage>
        <taxon>Bacteria</taxon>
        <taxon>Pseudomonadati</taxon>
        <taxon>Pseudomonadota</taxon>
        <taxon>Betaproteobacteria</taxon>
        <taxon>Burkholderiales</taxon>
        <taxon>Burkholderiaceae</taxon>
        <taxon>Paraburkholderia</taxon>
    </lineage>
</organism>
<dbReference type="InterPro" id="IPR010840">
    <property type="entry name" value="YqiJ_OB"/>
</dbReference>
<feature type="transmembrane region" description="Helical" evidence="1">
    <location>
        <begin position="74"/>
        <end position="94"/>
    </location>
</feature>
<dbReference type="Pfam" id="PF07290">
    <property type="entry name" value="YqiJ_OB"/>
    <property type="match status" value="1"/>
</dbReference>
<evidence type="ECO:0000256" key="1">
    <source>
        <dbReference type="SAM" id="Phobius"/>
    </source>
</evidence>
<dbReference type="Pfam" id="PF21001">
    <property type="entry name" value="YqiJ_N"/>
    <property type="match status" value="1"/>
</dbReference>
<keyword evidence="1" id="KW-1133">Transmembrane helix</keyword>
<evidence type="ECO:0000313" key="4">
    <source>
        <dbReference type="EMBL" id="SDI81684.1"/>
    </source>
</evidence>
<dbReference type="OrthoDB" id="7207054at2"/>
<evidence type="ECO:0000259" key="2">
    <source>
        <dbReference type="Pfam" id="PF07290"/>
    </source>
</evidence>
<proteinExistence type="predicted"/>
<feature type="domain" description="Inner membrane protein YqiJ N-terminal" evidence="3">
    <location>
        <begin position="9"/>
        <end position="124"/>
    </location>
</feature>
<dbReference type="InterPro" id="IPR048376">
    <property type="entry name" value="YqiJ_N"/>
</dbReference>
<accession>A0A1G8NNB4</accession>
<evidence type="ECO:0008006" key="6">
    <source>
        <dbReference type="Google" id="ProtNLM"/>
    </source>
</evidence>
<evidence type="ECO:0000259" key="3">
    <source>
        <dbReference type="Pfam" id="PF21001"/>
    </source>
</evidence>
<dbReference type="AlphaFoldDB" id="A0A1G8NNB4"/>
<keyword evidence="1" id="KW-0812">Transmembrane</keyword>
<feature type="transmembrane region" description="Helical" evidence="1">
    <location>
        <begin position="100"/>
        <end position="123"/>
    </location>
</feature>
<name>A0A1G8NNB4_9BURK</name>
<sequence>MTPLLLPGNAPFVAAIGLMIAIGALEGVTLLFGLSVTEHAGSMLVSHFGIDHSGTGADTGVVGQVLGWLHLGRVPLLILLILFLLGFAIVGLLLQSLLHALAGFMLPPAVAAVIAALGALPFVRQTGGLAGRYLPQNETSALSEEDFIGRTAQIVTGEASPGNPAEARLVDEYGQPHYLRIEPDDAEVRFARGSTVLIVSRVSGSLYRAIANPRPDLL</sequence>
<keyword evidence="1" id="KW-0472">Membrane</keyword>
<gene>
    <name evidence="4" type="ORF">SAMN05216466_13611</name>
</gene>
<evidence type="ECO:0000313" key="5">
    <source>
        <dbReference type="Proteomes" id="UP000199706"/>
    </source>
</evidence>